<dbReference type="RefSeq" id="WP_279299209.1">
    <property type="nucleotide sequence ID" value="NZ_JAOTIF010000023.1"/>
</dbReference>
<dbReference type="Pfam" id="PF02687">
    <property type="entry name" value="FtsX"/>
    <property type="match status" value="1"/>
</dbReference>
<keyword evidence="4 7" id="KW-1133">Transmembrane helix</keyword>
<evidence type="ECO:0000313" key="11">
    <source>
        <dbReference type="Proteomes" id="UP001155483"/>
    </source>
</evidence>
<evidence type="ECO:0000259" key="8">
    <source>
        <dbReference type="Pfam" id="PF02687"/>
    </source>
</evidence>
<keyword evidence="5 7" id="KW-0472">Membrane</keyword>
<feature type="transmembrane region" description="Helical" evidence="7">
    <location>
        <begin position="327"/>
        <end position="352"/>
    </location>
</feature>
<evidence type="ECO:0000256" key="3">
    <source>
        <dbReference type="ARBA" id="ARBA00022692"/>
    </source>
</evidence>
<feature type="transmembrane region" description="Helical" evidence="7">
    <location>
        <begin position="372"/>
        <end position="391"/>
    </location>
</feature>
<organism evidence="10 11">
    <name type="scientific">Paraflavisolibacter caeni</name>
    <dbReference type="NCBI Taxonomy" id="2982496"/>
    <lineage>
        <taxon>Bacteria</taxon>
        <taxon>Pseudomonadati</taxon>
        <taxon>Bacteroidota</taxon>
        <taxon>Chitinophagia</taxon>
        <taxon>Chitinophagales</taxon>
        <taxon>Chitinophagaceae</taxon>
        <taxon>Paraflavisolibacter</taxon>
    </lineage>
</organism>
<dbReference type="InterPro" id="IPR050250">
    <property type="entry name" value="Macrolide_Exporter_MacB"/>
</dbReference>
<gene>
    <name evidence="10" type="ORF">OCK74_21800</name>
</gene>
<reference evidence="10" key="1">
    <citation type="submission" date="2022-09" db="EMBL/GenBank/DDBJ databases">
        <authorList>
            <person name="Yuan C."/>
            <person name="Ke Z."/>
        </authorList>
    </citation>
    <scope>NUCLEOTIDE SEQUENCE</scope>
    <source>
        <strain evidence="10">LB-8</strain>
    </source>
</reference>
<dbReference type="GO" id="GO:0022857">
    <property type="term" value="F:transmembrane transporter activity"/>
    <property type="evidence" value="ECO:0007669"/>
    <property type="project" value="TreeGrafter"/>
</dbReference>
<dbReference type="PANTHER" id="PTHR30572:SF4">
    <property type="entry name" value="ABC TRANSPORTER PERMEASE YTRF"/>
    <property type="match status" value="1"/>
</dbReference>
<proteinExistence type="inferred from homology"/>
<comment type="subcellular location">
    <subcellularLocation>
        <location evidence="1">Cell membrane</location>
        <topology evidence="1">Multi-pass membrane protein</topology>
    </subcellularLocation>
</comment>
<dbReference type="InterPro" id="IPR003838">
    <property type="entry name" value="ABC3_permease_C"/>
</dbReference>
<protein>
    <submittedName>
        <fullName evidence="10">ABC transporter permease</fullName>
    </submittedName>
</protein>
<keyword evidence="2" id="KW-1003">Cell membrane</keyword>
<feature type="transmembrane region" description="Helical" evidence="7">
    <location>
        <begin position="21"/>
        <end position="42"/>
    </location>
</feature>
<dbReference type="EMBL" id="JAOTIF010000023">
    <property type="protein sequence ID" value="MCU7551771.1"/>
    <property type="molecule type" value="Genomic_DNA"/>
</dbReference>
<dbReference type="Proteomes" id="UP001155483">
    <property type="component" value="Unassembled WGS sequence"/>
</dbReference>
<dbReference type="Pfam" id="PF12704">
    <property type="entry name" value="MacB_PCD"/>
    <property type="match status" value="1"/>
</dbReference>
<reference evidence="10" key="2">
    <citation type="submission" date="2023-04" db="EMBL/GenBank/DDBJ databases">
        <title>Paracnuella aquatica gen. nov., sp. nov., a member of the family Chitinophagaceae isolated from a hot spring.</title>
        <authorList>
            <person name="Wang C."/>
        </authorList>
    </citation>
    <scope>NUCLEOTIDE SEQUENCE</scope>
    <source>
        <strain evidence="10">LB-8</strain>
    </source>
</reference>
<evidence type="ECO:0000259" key="9">
    <source>
        <dbReference type="Pfam" id="PF12704"/>
    </source>
</evidence>
<evidence type="ECO:0000256" key="7">
    <source>
        <dbReference type="SAM" id="Phobius"/>
    </source>
</evidence>
<dbReference type="PANTHER" id="PTHR30572">
    <property type="entry name" value="MEMBRANE COMPONENT OF TRANSPORTER-RELATED"/>
    <property type="match status" value="1"/>
</dbReference>
<comment type="similarity">
    <text evidence="6">Belongs to the ABC-4 integral membrane protein family.</text>
</comment>
<evidence type="ECO:0000256" key="4">
    <source>
        <dbReference type="ARBA" id="ARBA00022989"/>
    </source>
</evidence>
<evidence type="ECO:0000256" key="2">
    <source>
        <dbReference type="ARBA" id="ARBA00022475"/>
    </source>
</evidence>
<dbReference type="GO" id="GO:0005886">
    <property type="term" value="C:plasma membrane"/>
    <property type="evidence" value="ECO:0007669"/>
    <property type="project" value="UniProtKB-SubCell"/>
</dbReference>
<feature type="domain" description="ABC3 transporter permease C-terminal" evidence="8">
    <location>
        <begin position="286"/>
        <end position="399"/>
    </location>
</feature>
<sequence>MNTLNLLRIAFKALERNKVRAFLTMLGIIIGVGAVIAMIAIGQGSKKSIQDQLSNMGSNMITIRPNSNITAGARLDFSNVQTLTQQDVDALKKKARNLRYISPASSARGQAIFGNSNWPTTIQGVGGEYLAIRNWPLKEGVSFSASDLTTAAKVCMLGQTVVDNLFSNEQDPLGQVIRFNKIPFRVIGVLTQKGENAFGQDQDDIILTPYTTVQERITGSQYFQNIFASALDENSTNQASKEIAYVLRASHKLKSQDEDDFTVRTQAELIQTFSATSQLLTVLLAAIAAISLLVGGIGIMNIMYVSVTERTKEIGLRMSIGAMGRDILLQFLVESILISVTGGIIGIGLGMFSSWLVNALLKWPTLVAPSSVWLSFLVCVATGVFFGYYPAQKASRLDPIEALRYE</sequence>
<name>A0A9X2XYK7_9BACT</name>
<evidence type="ECO:0000256" key="1">
    <source>
        <dbReference type="ARBA" id="ARBA00004651"/>
    </source>
</evidence>
<accession>A0A9X2XYK7</accession>
<evidence type="ECO:0000313" key="10">
    <source>
        <dbReference type="EMBL" id="MCU7551771.1"/>
    </source>
</evidence>
<keyword evidence="11" id="KW-1185">Reference proteome</keyword>
<comment type="caution">
    <text evidence="10">The sequence shown here is derived from an EMBL/GenBank/DDBJ whole genome shotgun (WGS) entry which is preliminary data.</text>
</comment>
<feature type="transmembrane region" description="Helical" evidence="7">
    <location>
        <begin position="279"/>
        <end position="306"/>
    </location>
</feature>
<evidence type="ECO:0000256" key="6">
    <source>
        <dbReference type="ARBA" id="ARBA00038076"/>
    </source>
</evidence>
<evidence type="ECO:0000256" key="5">
    <source>
        <dbReference type="ARBA" id="ARBA00023136"/>
    </source>
</evidence>
<feature type="domain" description="MacB-like periplasmic core" evidence="9">
    <location>
        <begin position="22"/>
        <end position="244"/>
    </location>
</feature>
<dbReference type="InterPro" id="IPR025857">
    <property type="entry name" value="MacB_PCD"/>
</dbReference>
<keyword evidence="3 7" id="KW-0812">Transmembrane</keyword>
<dbReference type="AlphaFoldDB" id="A0A9X2XYK7"/>